<comment type="caution">
    <text evidence="1">The sequence shown here is derived from an EMBL/GenBank/DDBJ whole genome shotgun (WGS) entry which is preliminary data.</text>
</comment>
<dbReference type="EMBL" id="LVWD01000043">
    <property type="protein sequence ID" value="OAD39261.1"/>
    <property type="molecule type" value="Genomic_DNA"/>
</dbReference>
<evidence type="ECO:0000313" key="2">
    <source>
        <dbReference type="Proteomes" id="UP000185657"/>
    </source>
</evidence>
<protein>
    <recommendedName>
        <fullName evidence="3">Sel1 repeat family protein</fullName>
    </recommendedName>
</protein>
<sequence length="228" mass="25204">MFTSPASELHSAPGLRKALIAVAWASCASLLLSGCMTAANIAQNLDNKARVSETQQGITVLRAHISKLQAAGDPLGDYYYALGNSDGWIKDVSDPKAITALFEKAAAKGSMDAKILLALQLVSDDALPGRLDYGHGPGKDLNKWEQGLAKLLPLLQQQCSVRRLVVDEGRAKTAYYPIAYEIWPHFRNGYYQYNADGTRTLLKDPERQKIWEKLDRSCPIPEFEWVKP</sequence>
<name>A0ABX2U1E4_9BURK</name>
<gene>
    <name evidence="1" type="ORF">LPB72_21940</name>
</gene>
<organism evidence="1 2">
    <name type="scientific">Hydrogenophaga crassostreae</name>
    <dbReference type="NCBI Taxonomy" id="1763535"/>
    <lineage>
        <taxon>Bacteria</taxon>
        <taxon>Pseudomonadati</taxon>
        <taxon>Pseudomonadota</taxon>
        <taxon>Betaproteobacteria</taxon>
        <taxon>Burkholderiales</taxon>
        <taxon>Comamonadaceae</taxon>
        <taxon>Hydrogenophaga</taxon>
    </lineage>
</organism>
<dbReference type="Proteomes" id="UP000185657">
    <property type="component" value="Unassembled WGS sequence"/>
</dbReference>
<reference evidence="1 2" key="1">
    <citation type="submission" date="2016-02" db="EMBL/GenBank/DDBJ databases">
        <title>Draft genome sequence of Hydrogenophaga sp. LPB0072.</title>
        <authorList>
            <person name="Shin S.-K."/>
            <person name="Yi H."/>
        </authorList>
    </citation>
    <scope>NUCLEOTIDE SEQUENCE [LARGE SCALE GENOMIC DNA]</scope>
    <source>
        <strain evidence="1 2">LPB0072</strain>
    </source>
</reference>
<proteinExistence type="predicted"/>
<evidence type="ECO:0008006" key="3">
    <source>
        <dbReference type="Google" id="ProtNLM"/>
    </source>
</evidence>
<evidence type="ECO:0000313" key="1">
    <source>
        <dbReference type="EMBL" id="OAD39261.1"/>
    </source>
</evidence>
<keyword evidence="2" id="KW-1185">Reference proteome</keyword>
<accession>A0ABX2U1E4</accession>